<proteinExistence type="predicted"/>
<keyword evidence="3" id="KW-1185">Reference proteome</keyword>
<sequence>MQPPTDRESRIVYSYKVRSLDCPDDLAEFAASAALFWRFLSDWVRIVADHDLSSRIVVSHIRKATMGDGAYRITQPFIRELSGSDHLFAHNGWLQGILAD</sequence>
<dbReference type="SUPFAM" id="SSF56235">
    <property type="entry name" value="N-terminal nucleophile aminohydrolases (Ntn hydrolases)"/>
    <property type="match status" value="1"/>
</dbReference>
<dbReference type="Proteomes" id="UP000587524">
    <property type="component" value="Unassembled WGS sequence"/>
</dbReference>
<dbReference type="Gene3D" id="3.60.20.10">
    <property type="entry name" value="Glutamine Phosphoribosylpyrophosphate, subunit 1, domain 1"/>
    <property type="match status" value="1"/>
</dbReference>
<dbReference type="Pfam" id="PF13230">
    <property type="entry name" value="GATase_4"/>
    <property type="match status" value="1"/>
</dbReference>
<evidence type="ECO:0000313" key="2">
    <source>
        <dbReference type="EMBL" id="MBA9021810.1"/>
    </source>
</evidence>
<evidence type="ECO:0000313" key="3">
    <source>
        <dbReference type="Proteomes" id="UP000587524"/>
    </source>
</evidence>
<comment type="caution">
    <text evidence="2">The sequence shown here is derived from an EMBL/GenBank/DDBJ whole genome shotgun (WGS) entry which is preliminary data.</text>
</comment>
<protein>
    <recommendedName>
        <fullName evidence="4">Glutamine amidotransferase type-2 domain-containing protein</fullName>
    </recommendedName>
</protein>
<reference evidence="2 3" key="1">
    <citation type="submission" date="2020-08" db="EMBL/GenBank/DDBJ databases">
        <title>Genomic Encyclopedia of Type Strains, Phase IV (KMG-IV): sequencing the most valuable type-strain genomes for metagenomic binning, comparative biology and taxonomic classification.</title>
        <authorList>
            <person name="Goeker M."/>
        </authorList>
    </citation>
    <scope>NUCLEOTIDE SEQUENCE [LARGE SCALE GENOMIC DNA]</scope>
    <source>
        <strain evidence="2 3">DSM 17455</strain>
    </source>
</reference>
<dbReference type="PANTHER" id="PTHR42824">
    <property type="entry name" value="GLUTAMINE AMIDOTRANSFERASE"/>
    <property type="match status" value="1"/>
</dbReference>
<evidence type="ECO:0000256" key="1">
    <source>
        <dbReference type="ARBA" id="ARBA00022962"/>
    </source>
</evidence>
<dbReference type="EMBL" id="JACJHZ010000018">
    <property type="protein sequence ID" value="MBA9021810.1"/>
    <property type="molecule type" value="Genomic_DNA"/>
</dbReference>
<dbReference type="InterPro" id="IPR029055">
    <property type="entry name" value="Ntn_hydrolases_N"/>
</dbReference>
<keyword evidence="1" id="KW-0315">Glutamine amidotransferase</keyword>
<gene>
    <name evidence="2" type="ORF">HNQ97_003819</name>
</gene>
<organism evidence="2 3">
    <name type="scientific">Aminobacter ciceronei</name>
    <dbReference type="NCBI Taxonomy" id="150723"/>
    <lineage>
        <taxon>Bacteria</taxon>
        <taxon>Pseudomonadati</taxon>
        <taxon>Pseudomonadota</taxon>
        <taxon>Alphaproteobacteria</taxon>
        <taxon>Hyphomicrobiales</taxon>
        <taxon>Phyllobacteriaceae</taxon>
        <taxon>Aminobacter</taxon>
    </lineage>
</organism>
<evidence type="ECO:0008006" key="4">
    <source>
        <dbReference type="Google" id="ProtNLM"/>
    </source>
</evidence>
<dbReference type="InterPro" id="IPR026869">
    <property type="entry name" value="EgtC-like"/>
</dbReference>
<dbReference type="PANTHER" id="PTHR42824:SF1">
    <property type="entry name" value="GLUTAMINE AMIDOTRANSFERASE YAFJ-RELATED"/>
    <property type="match status" value="1"/>
</dbReference>
<name>A0ABR6CB81_9HYPH</name>
<accession>A0ABR6CB81</accession>